<feature type="transmembrane region" description="Helical" evidence="2">
    <location>
        <begin position="217"/>
        <end position="242"/>
    </location>
</feature>
<accession>A0A835BM59</accession>
<dbReference type="InterPro" id="IPR025315">
    <property type="entry name" value="DUF4220"/>
</dbReference>
<evidence type="ECO:0000313" key="5">
    <source>
        <dbReference type="Proteomes" id="UP000636709"/>
    </source>
</evidence>
<protein>
    <recommendedName>
        <fullName evidence="3">DUF4220 domain-containing protein</fullName>
    </recommendedName>
</protein>
<dbReference type="Pfam" id="PF13968">
    <property type="entry name" value="DUF4220"/>
    <property type="match status" value="1"/>
</dbReference>
<feature type="transmembrane region" description="Helical" evidence="2">
    <location>
        <begin position="136"/>
        <end position="156"/>
    </location>
</feature>
<dbReference type="EMBL" id="JACEFO010001939">
    <property type="protein sequence ID" value="KAF8692525.1"/>
    <property type="molecule type" value="Genomic_DNA"/>
</dbReference>
<dbReference type="Pfam" id="PF04578">
    <property type="entry name" value="DUF594"/>
    <property type="match status" value="1"/>
</dbReference>
<evidence type="ECO:0000259" key="3">
    <source>
        <dbReference type="Pfam" id="PF13968"/>
    </source>
</evidence>
<keyword evidence="2" id="KW-0472">Membrane</keyword>
<dbReference type="AlphaFoldDB" id="A0A835BM59"/>
<organism evidence="4 5">
    <name type="scientific">Digitaria exilis</name>
    <dbReference type="NCBI Taxonomy" id="1010633"/>
    <lineage>
        <taxon>Eukaryota</taxon>
        <taxon>Viridiplantae</taxon>
        <taxon>Streptophyta</taxon>
        <taxon>Embryophyta</taxon>
        <taxon>Tracheophyta</taxon>
        <taxon>Spermatophyta</taxon>
        <taxon>Magnoliopsida</taxon>
        <taxon>Liliopsida</taxon>
        <taxon>Poales</taxon>
        <taxon>Poaceae</taxon>
        <taxon>PACMAD clade</taxon>
        <taxon>Panicoideae</taxon>
        <taxon>Panicodae</taxon>
        <taxon>Paniceae</taxon>
        <taxon>Anthephorinae</taxon>
        <taxon>Digitaria</taxon>
    </lineage>
</organism>
<proteinExistence type="predicted"/>
<feature type="region of interest" description="Disordered" evidence="1">
    <location>
        <begin position="1008"/>
        <end position="1027"/>
    </location>
</feature>
<feature type="transmembrane region" description="Helical" evidence="2">
    <location>
        <begin position="21"/>
        <end position="42"/>
    </location>
</feature>
<feature type="transmembrane region" description="Helical" evidence="2">
    <location>
        <begin position="263"/>
        <end position="283"/>
    </location>
</feature>
<feature type="transmembrane region" description="Helical" evidence="2">
    <location>
        <begin position="480"/>
        <end position="499"/>
    </location>
</feature>
<name>A0A835BM59_9POAL</name>
<feature type="compositionally biased region" description="Basic and acidic residues" evidence="1">
    <location>
        <begin position="928"/>
        <end position="948"/>
    </location>
</feature>
<gene>
    <name evidence="4" type="ORF">HU200_039626</name>
</gene>
<dbReference type="Proteomes" id="UP000636709">
    <property type="component" value="Unassembled WGS sequence"/>
</dbReference>
<sequence>MADGGRAIRGRGSAGRWEMNHVNEGIIAAAVLSVSLMALGTYGRRLCRHPAVRLFVWGSSIKDVCHKYLREIKFKECNPDVQNMWSVLILAIEVQRRRRGGGCNNDRPPAVTSSTLGAGLQVHLGVGAYRPLLPDGGGGIIAAAVLSLSLVVLSTYGRRLCRHPAVRLFVWGSSIVFLPLTSFIISLLLKNEVCSRSLTKSEFEECKPDVQNMWTVLLWTVLILTIMCNADVAAVAVTTTAASPAGGDVSVDGQRIRPSLELVFKYVWAVVLILVCFPMAGWVKNFKKAVFVAFSTLGFAKVVIKLATFSAASGSFSVGKNARLIAGYMAQQLVVFDGDEQVPRYIVMGETKEHVEETPQGYHIKRDVLDDKLSSLITLDRVWRLAEHGDGILAQRQELRDLCLSYSLFKILRRRLSGYPLADAGSEEALNFVLRGMDSVGSGVNVDRVFRVLVDELWFASDFYYSPIPLCTFGGWCATLNYLCSVLIVVGAVAVGFIYESDKLVNSTPYKVVVTYTLLSAVMLVETWEIIAGVCSNWTKMSLLGHYIRHEKAWRKSSCAHAALAAVLRLRPAKRFRDKIGQNSVLEPRRFRRLTGGLLLEKLQGSAGLMRSIPVSLAVKEAVLKSLQSSYGRMSKSSAAARRIGGKFEWALYGAHKSWAWDGQGSSNTELIVTWHIATRLFEMKSTSASPDMTAASHLSNYFAYLVATAPELLPDCAEWSKKRYKEVSEDVRVALGGADSGGSESTEGRYGRLMEALSAVSRDNVLQQGAELGRHLVEQYGEDEASACRILADFWSEMVLYVAPSVNVKGHVQAMARGGEFITLVWALLLHAGVTTRPDMPDAKACHRYETLAPIPLEVNDHPRAGGFRLGDPYPRAGSFRLVRGLANSSLRSKLDARDSATHQSHHDTVKKQGSLPHAITYSSERTSVKSTRDTTLEGSIEGDHGTPDTTLDAVNCHEKEGRYVSPCHVVSRVGRRDSRSHMHATTNTCTRTPLPLVYKRGREAHAKGKQEATQTHDLGLGSSSPSPTLLVNPYYEQHATRCIAPLLDVRPRGRNQDKTLVSHSRHRESEWLAPQSLVGAGATKSGTDTSFEWV</sequence>
<comment type="caution">
    <text evidence="4">The sequence shown here is derived from an EMBL/GenBank/DDBJ whole genome shotgun (WGS) entry which is preliminary data.</text>
</comment>
<feature type="compositionally biased region" description="Basic and acidic residues" evidence="1">
    <location>
        <begin position="895"/>
        <end position="912"/>
    </location>
</feature>
<evidence type="ECO:0000256" key="1">
    <source>
        <dbReference type="SAM" id="MobiDB-lite"/>
    </source>
</evidence>
<keyword evidence="5" id="KW-1185">Reference proteome</keyword>
<evidence type="ECO:0000313" key="4">
    <source>
        <dbReference type="EMBL" id="KAF8692525.1"/>
    </source>
</evidence>
<keyword evidence="2" id="KW-0812">Transmembrane</keyword>
<reference evidence="4" key="1">
    <citation type="submission" date="2020-07" db="EMBL/GenBank/DDBJ databases">
        <title>Genome sequence and genetic diversity analysis of an under-domesticated orphan crop, white fonio (Digitaria exilis).</title>
        <authorList>
            <person name="Bennetzen J.L."/>
            <person name="Chen S."/>
            <person name="Ma X."/>
            <person name="Wang X."/>
            <person name="Yssel A.E.J."/>
            <person name="Chaluvadi S.R."/>
            <person name="Johnson M."/>
            <person name="Gangashetty P."/>
            <person name="Hamidou F."/>
            <person name="Sanogo M.D."/>
            <person name="Zwaenepoel A."/>
            <person name="Wallace J."/>
            <person name="Van De Peer Y."/>
            <person name="Van Deynze A."/>
        </authorList>
    </citation>
    <scope>NUCLEOTIDE SEQUENCE</scope>
    <source>
        <tissue evidence="4">Leaves</tissue>
    </source>
</reference>
<feature type="domain" description="DUF4220" evidence="3">
    <location>
        <begin position="171"/>
        <end position="587"/>
    </location>
</feature>
<dbReference type="PANTHER" id="PTHR31325">
    <property type="entry name" value="OS01G0798800 PROTEIN-RELATED"/>
    <property type="match status" value="1"/>
</dbReference>
<keyword evidence="2" id="KW-1133">Transmembrane helix</keyword>
<evidence type="ECO:0000256" key="2">
    <source>
        <dbReference type="SAM" id="Phobius"/>
    </source>
</evidence>
<feature type="transmembrane region" description="Helical" evidence="2">
    <location>
        <begin position="168"/>
        <end position="189"/>
    </location>
</feature>
<dbReference type="OrthoDB" id="685299at2759"/>
<feature type="region of interest" description="Disordered" evidence="1">
    <location>
        <begin position="895"/>
        <end position="953"/>
    </location>
</feature>
<dbReference type="InterPro" id="IPR007658">
    <property type="entry name" value="DUF594"/>
</dbReference>